<dbReference type="SUPFAM" id="SSF82549">
    <property type="entry name" value="DAK1/DegV-like"/>
    <property type="match status" value="1"/>
</dbReference>
<dbReference type="SUPFAM" id="SSF101473">
    <property type="entry name" value="DhaL-like"/>
    <property type="match status" value="1"/>
</dbReference>
<dbReference type="GO" id="GO:0004371">
    <property type="term" value="F:glycerone kinase activity"/>
    <property type="evidence" value="ECO:0007669"/>
    <property type="project" value="InterPro"/>
</dbReference>
<dbReference type="Proteomes" id="UP000095200">
    <property type="component" value="Unassembled WGS sequence"/>
</dbReference>
<keyword evidence="3" id="KW-0418">Kinase</keyword>
<dbReference type="InterPro" id="IPR033470">
    <property type="entry name" value="FakA-like_C"/>
</dbReference>
<dbReference type="GO" id="GO:0008289">
    <property type="term" value="F:lipid binding"/>
    <property type="evidence" value="ECO:0007669"/>
    <property type="project" value="UniProtKB-KW"/>
</dbReference>
<dbReference type="AlphaFoldDB" id="A0A194AFM3"/>
<organism evidence="3 4">
    <name type="scientific">Desulfoplanes formicivorans</name>
    <dbReference type="NCBI Taxonomy" id="1592317"/>
    <lineage>
        <taxon>Bacteria</taxon>
        <taxon>Pseudomonadati</taxon>
        <taxon>Thermodesulfobacteriota</taxon>
        <taxon>Desulfovibrionia</taxon>
        <taxon>Desulfovibrionales</taxon>
        <taxon>Desulfoplanaceae</taxon>
        <taxon>Desulfoplanes</taxon>
    </lineage>
</organism>
<dbReference type="InterPro" id="IPR048394">
    <property type="entry name" value="FakA-like_M"/>
</dbReference>
<protein>
    <submittedName>
        <fullName evidence="3">Dihydroxyacetone kinase</fullName>
    </submittedName>
</protein>
<dbReference type="Gene3D" id="3.30.1180.10">
    <property type="match status" value="1"/>
</dbReference>
<sequence>MEAALGKIKYLNGVRLQRAIVAGADWVVAMQKHLDAINVFPVPDGDTGSNMAATMKSIAERAKENIDKSLNRVSNALADSALMGAKGNSGAILAQFFQGLAEGLKDHRKVTTERFGQAVHVAAQRAQEAISSPKEGTILTVIREWSDRVRENCKKTTDFDELLRDSLDWAQKALDRTPEQLASLKKAGVVDAGAQGFVYMLEGIVTFMEKGDLAASRQNAQKQASANLPLIGEDFFDDHENSPFRYCTECLVVGQGIDIRKLRTDLEGLGDSLIVAGSSTKAKVHIHTNHPADIFKIVAREGEFREQKIDDMEQQNHDAHRSDKARVAIVTDTGCDIPQDLCEKYNIHFIHHSLVFGDNETYLDKQGIHRDDFYARLCDFKTPIKTSQPTPSQFKRMYSFLLKYYDACVSIHLPPAHSGTIHGARRIASGYNDKVSIVDSTCNSMAMGLVVLEAAKAAAQGMSQQEVVQVAEKAASKARAFFCFDTLKYHLRGGRLSNSAGKLASILQLRPIITFKEDGTVKLDGVGFSRHGVRKKTWAKARKAAMGKKNLQFVVAHANNPQLAAWFVQNIRKTFDTDDIPVVEASYTLVSHAGPGAAGIGFIGD</sequence>
<dbReference type="GO" id="GO:0006071">
    <property type="term" value="P:glycerol metabolic process"/>
    <property type="evidence" value="ECO:0007669"/>
    <property type="project" value="InterPro"/>
</dbReference>
<feature type="domain" description="DhaL" evidence="2">
    <location>
        <begin position="14"/>
        <end position="206"/>
    </location>
</feature>
<proteinExistence type="predicted"/>
<dbReference type="Gene3D" id="1.25.40.340">
    <property type="match status" value="1"/>
</dbReference>
<evidence type="ECO:0000256" key="1">
    <source>
        <dbReference type="ARBA" id="ARBA00023121"/>
    </source>
</evidence>
<reference evidence="4" key="1">
    <citation type="submission" date="2016-06" db="EMBL/GenBank/DDBJ databases">
        <title>Draft genome sequence of Desulfoplanes formicivorans strain Pf12B.</title>
        <authorList>
            <person name="Watanabe M."/>
            <person name="Kojima H."/>
            <person name="Fukui M."/>
        </authorList>
    </citation>
    <scope>NUCLEOTIDE SEQUENCE [LARGE SCALE GENOMIC DNA]</scope>
    <source>
        <strain evidence="4">Pf12B</strain>
    </source>
</reference>
<dbReference type="STRING" id="1592317.DPF_0701"/>
<evidence type="ECO:0000313" key="3">
    <source>
        <dbReference type="EMBL" id="GAU08000.1"/>
    </source>
</evidence>
<dbReference type="NCBIfam" id="TIGR00762">
    <property type="entry name" value="DegV"/>
    <property type="match status" value="1"/>
</dbReference>
<dbReference type="Pfam" id="PF21645">
    <property type="entry name" value="FakA-like_M"/>
    <property type="match status" value="1"/>
</dbReference>
<keyword evidence="4" id="KW-1185">Reference proteome</keyword>
<dbReference type="PROSITE" id="PS51482">
    <property type="entry name" value="DEGV"/>
    <property type="match status" value="1"/>
</dbReference>
<dbReference type="PROSITE" id="PS51480">
    <property type="entry name" value="DHAL"/>
    <property type="match status" value="1"/>
</dbReference>
<dbReference type="SMART" id="SM01120">
    <property type="entry name" value="Dak2"/>
    <property type="match status" value="1"/>
</dbReference>
<evidence type="ECO:0000313" key="4">
    <source>
        <dbReference type="Proteomes" id="UP000095200"/>
    </source>
</evidence>
<dbReference type="InterPro" id="IPR004007">
    <property type="entry name" value="DhaL_dom"/>
</dbReference>
<dbReference type="InterPro" id="IPR043168">
    <property type="entry name" value="DegV_C"/>
</dbReference>
<evidence type="ECO:0000259" key="2">
    <source>
        <dbReference type="PROSITE" id="PS51480"/>
    </source>
</evidence>
<comment type="caution">
    <text evidence="3">The sequence shown here is derived from an EMBL/GenBank/DDBJ whole genome shotgun (WGS) entry which is preliminary data.</text>
</comment>
<dbReference type="InterPro" id="IPR003797">
    <property type="entry name" value="DegV"/>
</dbReference>
<keyword evidence="1" id="KW-0446">Lipid-binding</keyword>
<dbReference type="Pfam" id="PF02734">
    <property type="entry name" value="Dak2"/>
    <property type="match status" value="1"/>
</dbReference>
<dbReference type="EMBL" id="BDFE01000008">
    <property type="protein sequence ID" value="GAU08000.1"/>
    <property type="molecule type" value="Genomic_DNA"/>
</dbReference>
<dbReference type="InterPro" id="IPR036117">
    <property type="entry name" value="DhaL_dom_sf"/>
</dbReference>
<accession>A0A194AFM3</accession>
<dbReference type="PANTHER" id="PTHR33434">
    <property type="entry name" value="DEGV DOMAIN-CONTAINING PROTEIN DR_1986-RELATED"/>
    <property type="match status" value="1"/>
</dbReference>
<dbReference type="InterPro" id="IPR050270">
    <property type="entry name" value="DegV_domain_contain"/>
</dbReference>
<dbReference type="SMART" id="SM01121">
    <property type="entry name" value="Dak1_2"/>
    <property type="match status" value="1"/>
</dbReference>
<name>A0A194AFM3_9BACT</name>
<dbReference type="Pfam" id="PF02645">
    <property type="entry name" value="DegV"/>
    <property type="match status" value="1"/>
</dbReference>
<dbReference type="Gene3D" id="3.40.50.10170">
    <property type="match status" value="1"/>
</dbReference>
<gene>
    <name evidence="3" type="ORF">DPF_0701</name>
</gene>
<keyword evidence="3" id="KW-0808">Transferase</keyword>